<dbReference type="PANTHER" id="PTHR48032">
    <property type="entry name" value="RNA-BINDING PROTEIN MUSASHI HOMOLOG RBP6"/>
    <property type="match status" value="1"/>
</dbReference>
<dbReference type="GO" id="GO:0006417">
    <property type="term" value="P:regulation of translation"/>
    <property type="evidence" value="ECO:0007669"/>
    <property type="project" value="TreeGrafter"/>
</dbReference>
<dbReference type="EMBL" id="CACSLK010011313">
    <property type="protein sequence ID" value="CAA0813425.1"/>
    <property type="molecule type" value="Genomic_DNA"/>
</dbReference>
<evidence type="ECO:0000256" key="2">
    <source>
        <dbReference type="ARBA" id="ARBA00022884"/>
    </source>
</evidence>
<dbReference type="OrthoDB" id="1875751at2759"/>
<dbReference type="PROSITE" id="PS50102">
    <property type="entry name" value="RRM"/>
    <property type="match status" value="1"/>
</dbReference>
<feature type="domain" description="RRM" evidence="4">
    <location>
        <begin position="152"/>
        <end position="234"/>
    </location>
</feature>
<keyword evidence="2 3" id="KW-0694">RNA-binding</keyword>
<dbReference type="Gene3D" id="3.30.70.330">
    <property type="match status" value="1"/>
</dbReference>
<evidence type="ECO:0000313" key="5">
    <source>
        <dbReference type="EMBL" id="CAA0813425.1"/>
    </source>
</evidence>
<dbReference type="InterPro" id="IPR012677">
    <property type="entry name" value="Nucleotide-bd_a/b_plait_sf"/>
</dbReference>
<keyword evidence="1" id="KW-0677">Repeat</keyword>
<keyword evidence="6" id="KW-1185">Reference proteome</keyword>
<evidence type="ECO:0000259" key="4">
    <source>
        <dbReference type="PROSITE" id="PS50102"/>
    </source>
</evidence>
<dbReference type="AlphaFoldDB" id="A0A9N7MRK1"/>
<dbReference type="InterPro" id="IPR000504">
    <property type="entry name" value="RRM_dom"/>
</dbReference>
<evidence type="ECO:0000256" key="1">
    <source>
        <dbReference type="ARBA" id="ARBA00022737"/>
    </source>
</evidence>
<gene>
    <name evidence="5" type="ORF">SHERM_13984</name>
</gene>
<name>A0A9N7MRK1_STRHE</name>
<dbReference type="InterPro" id="IPR035979">
    <property type="entry name" value="RBD_domain_sf"/>
</dbReference>
<sequence>MFCFASSVLNSQQIYFLLNSRTRNLRISQEQALLLTCGVQAAQVLWNWCFSVVVLSNFVIVIAIVPANHDSTVSDVSVPCSESLHFAINCMDSGSTTTSRGVSRPRTSTNDGRHFLERVPAAACTLHVQDDHRARNRNNSSMHETHSLARTKRIFVGGLLSTITKSDVKKYSSQFETITDVVVMYTHNTQRPRGFGFIMYDSEAPVDRVLVRTFRELNGKMVEVKRVVLKELSPRLARSPSSYSPNRAGGLFICYCPGYNSLNAAGGCGMRMNARFNTIGRFNNESRNKYAQPPLPVWEGLEEGSSPRTYVLDNGNVSKGLVETQENTSEHFTRCTVVLVMESVADVLVEKVKARVAKLNVKLKPHLLDQDSFVHSKILAHAVGDRGVSSTTKNPPPQSLLLLFSLSLLYLVSLLVAIRHCHANAMSWIYIFTIQEIMSPVTHTEYICVVPKATEYNVFRLCKINRSTSLQEMVYDVNYFSRDQ</sequence>
<accession>A0A9N7MRK1</accession>
<protein>
    <submittedName>
        <fullName evidence="5">RNA-binding (RRM/RBD/RNP motifs) family protein</fullName>
    </submittedName>
</protein>
<evidence type="ECO:0000256" key="3">
    <source>
        <dbReference type="PROSITE-ProRule" id="PRU00176"/>
    </source>
</evidence>
<evidence type="ECO:0000313" key="6">
    <source>
        <dbReference type="Proteomes" id="UP001153555"/>
    </source>
</evidence>
<comment type="caution">
    <text evidence="5">The sequence shown here is derived from an EMBL/GenBank/DDBJ whole genome shotgun (WGS) entry which is preliminary data.</text>
</comment>
<dbReference type="Proteomes" id="UP001153555">
    <property type="component" value="Unassembled WGS sequence"/>
</dbReference>
<dbReference type="Pfam" id="PF00076">
    <property type="entry name" value="RRM_1"/>
    <property type="match status" value="1"/>
</dbReference>
<proteinExistence type="predicted"/>
<organism evidence="5 6">
    <name type="scientific">Striga hermonthica</name>
    <name type="common">Purple witchweed</name>
    <name type="synonym">Buchnera hermonthica</name>
    <dbReference type="NCBI Taxonomy" id="68872"/>
    <lineage>
        <taxon>Eukaryota</taxon>
        <taxon>Viridiplantae</taxon>
        <taxon>Streptophyta</taxon>
        <taxon>Embryophyta</taxon>
        <taxon>Tracheophyta</taxon>
        <taxon>Spermatophyta</taxon>
        <taxon>Magnoliopsida</taxon>
        <taxon>eudicotyledons</taxon>
        <taxon>Gunneridae</taxon>
        <taxon>Pentapetalae</taxon>
        <taxon>asterids</taxon>
        <taxon>lamiids</taxon>
        <taxon>Lamiales</taxon>
        <taxon>Orobanchaceae</taxon>
        <taxon>Buchnereae</taxon>
        <taxon>Striga</taxon>
    </lineage>
</organism>
<reference evidence="5" key="1">
    <citation type="submission" date="2019-12" db="EMBL/GenBank/DDBJ databases">
        <authorList>
            <person name="Scholes J."/>
        </authorList>
    </citation>
    <scope>NUCLEOTIDE SEQUENCE</scope>
</reference>
<dbReference type="PANTHER" id="PTHR48032:SF6">
    <property type="entry name" value="RNA-BINDING (RRM_RBD_RNP MOTIFS) FAMILY PROTEIN"/>
    <property type="match status" value="1"/>
</dbReference>
<dbReference type="GO" id="GO:0003729">
    <property type="term" value="F:mRNA binding"/>
    <property type="evidence" value="ECO:0007669"/>
    <property type="project" value="TreeGrafter"/>
</dbReference>
<dbReference type="SUPFAM" id="SSF54928">
    <property type="entry name" value="RNA-binding domain, RBD"/>
    <property type="match status" value="1"/>
</dbReference>
<dbReference type="SMART" id="SM00360">
    <property type="entry name" value="RRM"/>
    <property type="match status" value="1"/>
</dbReference>